<dbReference type="InterPro" id="IPR015985">
    <property type="entry name" value="TehB-like_dom"/>
</dbReference>
<sequence length="151" mass="17621">MWQPNVKKSAYIRCGEIFVTGIELNEEFVKLQKDIIRDFNLQNIEVVCADVRNREDLVKQADLIIMNNVFSFFLDSEQQADCFEFIRKHTKKSCLLIHNPDIETASAHLNLTFTINDWLDRISTESDCEMFADGNMDILSDCKTLGFYRVR</sequence>
<accession>A0A0D8Y4A4</accession>
<proteinExistence type="predicted"/>
<dbReference type="OrthoDB" id="15794at2759"/>
<evidence type="ECO:0000313" key="2">
    <source>
        <dbReference type="EMBL" id="KJH51555.1"/>
    </source>
</evidence>
<dbReference type="Pfam" id="PF03848">
    <property type="entry name" value="TehB"/>
    <property type="match status" value="1"/>
</dbReference>
<dbReference type="Proteomes" id="UP000053766">
    <property type="component" value="Unassembled WGS sequence"/>
</dbReference>
<feature type="domain" description="Tellurite resistance methyltransferase TehB-like" evidence="1">
    <location>
        <begin position="8"/>
        <end position="114"/>
    </location>
</feature>
<dbReference type="PANTHER" id="PTHR43675:SF1">
    <property type="entry name" value="RIKEN CDNA 2700097O09 GENE"/>
    <property type="match status" value="1"/>
</dbReference>
<reference evidence="2 3" key="1">
    <citation type="submission" date="2013-11" db="EMBL/GenBank/DDBJ databases">
        <title>Draft genome of the bovine lungworm Dictyocaulus viviparus.</title>
        <authorList>
            <person name="Mitreva M."/>
        </authorList>
    </citation>
    <scope>NUCLEOTIDE SEQUENCE [LARGE SCALE GENOMIC DNA]</scope>
    <source>
        <strain evidence="2 3">HannoverDv2000</strain>
    </source>
</reference>
<protein>
    <recommendedName>
        <fullName evidence="1">Tellurite resistance methyltransferase TehB-like domain-containing protein</fullName>
    </recommendedName>
</protein>
<dbReference type="PANTHER" id="PTHR43675">
    <property type="entry name" value="ARSENITE METHYLTRANSFERASE"/>
    <property type="match status" value="1"/>
</dbReference>
<dbReference type="InterPro" id="IPR029063">
    <property type="entry name" value="SAM-dependent_MTases_sf"/>
</dbReference>
<name>A0A0D8Y4A4_DICVI</name>
<dbReference type="SUPFAM" id="SSF53335">
    <property type="entry name" value="S-adenosyl-L-methionine-dependent methyltransferases"/>
    <property type="match status" value="1"/>
</dbReference>
<gene>
    <name evidence="2" type="ORF">DICVIV_02292</name>
</gene>
<dbReference type="GO" id="GO:0008168">
    <property type="term" value="F:methyltransferase activity"/>
    <property type="evidence" value="ECO:0007669"/>
    <property type="project" value="TreeGrafter"/>
</dbReference>
<dbReference type="InterPro" id="IPR026669">
    <property type="entry name" value="Arsenite_MeTrfase-like"/>
</dbReference>
<dbReference type="AlphaFoldDB" id="A0A0D8Y4A4"/>
<evidence type="ECO:0000259" key="1">
    <source>
        <dbReference type="Pfam" id="PF03848"/>
    </source>
</evidence>
<dbReference type="EMBL" id="KN716181">
    <property type="protein sequence ID" value="KJH51555.1"/>
    <property type="molecule type" value="Genomic_DNA"/>
</dbReference>
<dbReference type="Gene3D" id="3.40.50.150">
    <property type="entry name" value="Vaccinia Virus protein VP39"/>
    <property type="match status" value="1"/>
</dbReference>
<organism evidence="2 3">
    <name type="scientific">Dictyocaulus viviparus</name>
    <name type="common">Bovine lungworm</name>
    <dbReference type="NCBI Taxonomy" id="29172"/>
    <lineage>
        <taxon>Eukaryota</taxon>
        <taxon>Metazoa</taxon>
        <taxon>Ecdysozoa</taxon>
        <taxon>Nematoda</taxon>
        <taxon>Chromadorea</taxon>
        <taxon>Rhabditida</taxon>
        <taxon>Rhabditina</taxon>
        <taxon>Rhabditomorpha</taxon>
        <taxon>Strongyloidea</taxon>
        <taxon>Metastrongylidae</taxon>
        <taxon>Dictyocaulus</taxon>
    </lineage>
</organism>
<dbReference type="STRING" id="29172.A0A0D8Y4A4"/>
<dbReference type="CDD" id="cd02440">
    <property type="entry name" value="AdoMet_MTases"/>
    <property type="match status" value="1"/>
</dbReference>
<reference evidence="3" key="2">
    <citation type="journal article" date="2016" name="Sci. Rep.">
        <title>Dictyocaulus viviparus genome, variome and transcriptome elucidate lungworm biology and support future intervention.</title>
        <authorList>
            <person name="McNulty S.N."/>
            <person name="Strube C."/>
            <person name="Rosa B.A."/>
            <person name="Martin J.C."/>
            <person name="Tyagi R."/>
            <person name="Choi Y.J."/>
            <person name="Wang Q."/>
            <person name="Hallsworth Pepin K."/>
            <person name="Zhang X."/>
            <person name="Ozersky P."/>
            <person name="Wilson R.K."/>
            <person name="Sternberg P.W."/>
            <person name="Gasser R.B."/>
            <person name="Mitreva M."/>
        </authorList>
    </citation>
    <scope>NUCLEOTIDE SEQUENCE [LARGE SCALE GENOMIC DNA]</scope>
    <source>
        <strain evidence="3">HannoverDv2000</strain>
    </source>
</reference>
<keyword evidence="3" id="KW-1185">Reference proteome</keyword>
<evidence type="ECO:0000313" key="3">
    <source>
        <dbReference type="Proteomes" id="UP000053766"/>
    </source>
</evidence>